<evidence type="ECO:0000313" key="2">
    <source>
        <dbReference type="EMBL" id="QBQ63949.1"/>
    </source>
</evidence>
<dbReference type="Gene3D" id="3.30.300.30">
    <property type="match status" value="1"/>
</dbReference>
<dbReference type="PANTHER" id="PTHR43767">
    <property type="entry name" value="LONG-CHAIN-FATTY-ACID--COA LIGASE"/>
    <property type="match status" value="1"/>
</dbReference>
<dbReference type="InterPro" id="IPR000873">
    <property type="entry name" value="AMP-dep_synth/lig_dom"/>
</dbReference>
<dbReference type="Gene3D" id="3.40.50.12780">
    <property type="entry name" value="N-terminal domain of ligase-like"/>
    <property type="match status" value="1"/>
</dbReference>
<dbReference type="InterPro" id="IPR050237">
    <property type="entry name" value="ATP-dep_AMP-bd_enzyme"/>
</dbReference>
<evidence type="ECO:0000259" key="1">
    <source>
        <dbReference type="Pfam" id="PF00501"/>
    </source>
</evidence>
<organism evidence="2 3">
    <name type="scientific">Actinobacillus indolicus</name>
    <dbReference type="NCBI Taxonomy" id="51049"/>
    <lineage>
        <taxon>Bacteria</taxon>
        <taxon>Pseudomonadati</taxon>
        <taxon>Pseudomonadota</taxon>
        <taxon>Gammaproteobacteria</taxon>
        <taxon>Pasteurellales</taxon>
        <taxon>Pasteurellaceae</taxon>
        <taxon>Actinobacillus</taxon>
    </lineage>
</organism>
<keyword evidence="2" id="KW-0436">Ligase</keyword>
<gene>
    <name evidence="2" type="ORF">EXH44_06735</name>
</gene>
<sequence>MFNHFDQNNNFISRSQQISQQLQQDNIQAVGLWLEDASQFACVLLACLNAKVRVLLPPNLLEENQQWVSENADFFFQEEHFSSYGNLQKIEKILPLVDKQNPTEIWLKTSGSSGEAKIIKKNAQQMWREVETLSQVLPFERSADIHLIGSVSVQHLYGLTFRVFLPLEMGWQLGTVQLHYPEYLIAESRHYRCIWISSPALLTHLNLDNVELGHCKIEGIISSGGALPELTAKALRAKLACPVVEIYGSTETGVIARRLDEQLWQAMPNSQIGLNEQGALWVQSDWIKGREQTADAVEISEQGFKLLGRIDRIVKLGDKRVSLVNIEQDLLKHAWVSDCYIALHIQQPRPLAWVALSAEGIEAFRRLGRKAVISTLKNALSLTQEKFALPRFWRFCDKLPRNSQSKISRSDFEKICLTTENEVC</sequence>
<protein>
    <submittedName>
        <fullName evidence="2">Long-chain fatty acid--CoA ligase</fullName>
    </submittedName>
</protein>
<evidence type="ECO:0000313" key="3">
    <source>
        <dbReference type="Proteomes" id="UP000294444"/>
    </source>
</evidence>
<dbReference type="PANTHER" id="PTHR43767:SF1">
    <property type="entry name" value="NONRIBOSOMAL PEPTIDE SYNTHASE PES1 (EUROFUNG)-RELATED"/>
    <property type="match status" value="1"/>
</dbReference>
<reference evidence="2 3" key="1">
    <citation type="submission" date="2019-03" db="EMBL/GenBank/DDBJ databases">
        <authorList>
            <person name="Che Y."/>
            <person name="Zhou L."/>
        </authorList>
    </citation>
    <scope>NUCLEOTIDE SEQUENCE [LARGE SCALE GENOMIC DNA]</scope>
    <source>
        <strain evidence="2 3">AIFJ1607</strain>
    </source>
</reference>
<dbReference type="Proteomes" id="UP000294444">
    <property type="component" value="Chromosome"/>
</dbReference>
<accession>A0A4P7CK70</accession>
<dbReference type="EMBL" id="CP038145">
    <property type="protein sequence ID" value="QBQ63949.1"/>
    <property type="molecule type" value="Genomic_DNA"/>
</dbReference>
<dbReference type="AlphaFoldDB" id="A0A4P7CK70"/>
<feature type="domain" description="AMP-dependent synthetase/ligase" evidence="1">
    <location>
        <begin position="109"/>
        <end position="260"/>
    </location>
</feature>
<name>A0A4P7CK70_9PAST</name>
<dbReference type="Pfam" id="PF00501">
    <property type="entry name" value="AMP-binding"/>
    <property type="match status" value="1"/>
</dbReference>
<keyword evidence="3" id="KW-1185">Reference proteome</keyword>
<dbReference type="KEGG" id="aio:EXH44_06735"/>
<dbReference type="InterPro" id="IPR042099">
    <property type="entry name" value="ANL_N_sf"/>
</dbReference>
<dbReference type="GO" id="GO:0016878">
    <property type="term" value="F:acid-thiol ligase activity"/>
    <property type="evidence" value="ECO:0007669"/>
    <property type="project" value="UniProtKB-ARBA"/>
</dbReference>
<dbReference type="RefSeq" id="WP_162856780.1">
    <property type="nucleotide sequence ID" value="NZ_CP038145.1"/>
</dbReference>
<dbReference type="SUPFAM" id="SSF56801">
    <property type="entry name" value="Acetyl-CoA synthetase-like"/>
    <property type="match status" value="1"/>
</dbReference>
<dbReference type="InterPro" id="IPR045851">
    <property type="entry name" value="AMP-bd_C_sf"/>
</dbReference>
<proteinExistence type="predicted"/>